<evidence type="ECO:0000256" key="2">
    <source>
        <dbReference type="SAM" id="MobiDB-lite"/>
    </source>
</evidence>
<feature type="region of interest" description="Disordered" evidence="2">
    <location>
        <begin position="574"/>
        <end position="602"/>
    </location>
</feature>
<name>A0ABP9JQ22_9ACTN</name>
<dbReference type="Proteomes" id="UP001501759">
    <property type="component" value="Unassembled WGS sequence"/>
</dbReference>
<dbReference type="Gene3D" id="3.40.1080.10">
    <property type="entry name" value="Glutaconate Coenzyme A-transferase"/>
    <property type="match status" value="2"/>
</dbReference>
<evidence type="ECO:0000313" key="3">
    <source>
        <dbReference type="EMBL" id="GAA5039355.1"/>
    </source>
</evidence>
<comment type="similarity">
    <text evidence="1">Belongs to the 3-oxoacid CoA-transferase subunit B family.</text>
</comment>
<dbReference type="InterPro" id="IPR037171">
    <property type="entry name" value="NagB/RpiA_transferase-like"/>
</dbReference>
<accession>A0ABP9JQ22</accession>
<dbReference type="SMART" id="SM00882">
    <property type="entry name" value="CoA_trans"/>
    <property type="match status" value="1"/>
</dbReference>
<evidence type="ECO:0000256" key="1">
    <source>
        <dbReference type="ARBA" id="ARBA00007047"/>
    </source>
</evidence>
<comment type="caution">
    <text evidence="3">The sequence shown here is derived from an EMBL/GenBank/DDBJ whole genome shotgun (WGS) entry which is preliminary data.</text>
</comment>
<dbReference type="EMBL" id="BAABKB010000067">
    <property type="protein sequence ID" value="GAA5039355.1"/>
    <property type="molecule type" value="Genomic_DNA"/>
</dbReference>
<dbReference type="PANTHER" id="PTHR43293:SF3">
    <property type="entry name" value="CHOLESTEROL RING-CLEAVING HYDROLASE IPDB SUBUNIT"/>
    <property type="match status" value="1"/>
</dbReference>
<dbReference type="RefSeq" id="WP_345658691.1">
    <property type="nucleotide sequence ID" value="NZ_BAABKB010000067.1"/>
</dbReference>
<dbReference type="PANTHER" id="PTHR43293">
    <property type="entry name" value="ACETATE COA-TRANSFERASE YDIF"/>
    <property type="match status" value="1"/>
</dbReference>
<dbReference type="SUPFAM" id="SSF100950">
    <property type="entry name" value="NagB/RpiA/CoA transferase-like"/>
    <property type="match status" value="2"/>
</dbReference>
<feature type="compositionally biased region" description="Basic and acidic residues" evidence="2">
    <location>
        <begin position="593"/>
        <end position="602"/>
    </location>
</feature>
<dbReference type="Pfam" id="PF01144">
    <property type="entry name" value="CoA_trans"/>
    <property type="match status" value="1"/>
</dbReference>
<organism evidence="3 4">
    <name type="scientific">Streptomyces siamensis</name>
    <dbReference type="NCBI Taxonomy" id="1274986"/>
    <lineage>
        <taxon>Bacteria</taxon>
        <taxon>Bacillati</taxon>
        <taxon>Actinomycetota</taxon>
        <taxon>Actinomycetes</taxon>
        <taxon>Kitasatosporales</taxon>
        <taxon>Streptomycetaceae</taxon>
        <taxon>Streptomyces</taxon>
    </lineage>
</organism>
<keyword evidence="4" id="KW-1185">Reference proteome</keyword>
<proteinExistence type="inferred from homology"/>
<gene>
    <name evidence="3" type="ORF">GCM10023335_88720</name>
</gene>
<sequence>MATTATPAGAEPAPQAVDFCRLDEAISRYVHPGDAVHVMMGHSRWSALVRELARQYWEKPADFTLIMASLSSLGAVLFRAGCLKKVVTVYSGDSFPVFTPNPVFQEAYATGAVEVENWSFLTFIQRLRAAATGVPAVVTGSVRDSSMTENEAYQEVDTAFGRVGLVAPLVPDVTLVHAAVADRQGNLAIAPPMFEGVVGALASRRGVIATVEKVVDDLRPWSSLVRIPAHRVLGIVEAPFGAHPGGVFPGPSGARLPVRGYVEDVPFWVAAREASRGPDFEDWLREWVLEPADHESYLAKLGTARLQGLVRGAEGPPTPPAGAERVGPPTAAERAAVWLADLVNRRIAETSADTVLAGAGLANLAAWVGVGQAKAAGHRVALAAELGLWDYTPTPGDPFIFSFSNFPSSSMLLDTEQVLGNLVNGAFFRSIACVGAAQIDRHGNINTTKIEGGPYLVGSGGGNDVITNADEVLVVGTMGRRRFIDKCGYVTSPGRRVRAVVTDLGTLTMQDGELVLTHIAPGPEPLAERIAHVRDQCGWDLSVSPHLEELRPVTAADVGELRAYDPEGLFLGRARAQAPQPASDSVPISAPNTERKENAHTR</sequence>
<dbReference type="InterPro" id="IPR004165">
    <property type="entry name" value="CoA_trans_fam_I"/>
</dbReference>
<evidence type="ECO:0000313" key="4">
    <source>
        <dbReference type="Proteomes" id="UP001501759"/>
    </source>
</evidence>
<reference evidence="4" key="1">
    <citation type="journal article" date="2019" name="Int. J. Syst. Evol. Microbiol.">
        <title>The Global Catalogue of Microorganisms (GCM) 10K type strain sequencing project: providing services to taxonomists for standard genome sequencing and annotation.</title>
        <authorList>
            <consortium name="The Broad Institute Genomics Platform"/>
            <consortium name="The Broad Institute Genome Sequencing Center for Infectious Disease"/>
            <person name="Wu L."/>
            <person name="Ma J."/>
        </authorList>
    </citation>
    <scope>NUCLEOTIDE SEQUENCE [LARGE SCALE GENOMIC DNA]</scope>
    <source>
        <strain evidence="4">JCM 18409</strain>
    </source>
</reference>
<protein>
    <submittedName>
        <fullName evidence="3">3-oxoacid CoA-transferase</fullName>
    </submittedName>
</protein>